<dbReference type="AlphaFoldDB" id="A0A834SJI0"/>
<accession>A0A834SJI0</accession>
<name>A0A834SJI0_9FABA</name>
<evidence type="ECO:0000313" key="1">
    <source>
        <dbReference type="EMBL" id="KAF7805450.1"/>
    </source>
</evidence>
<dbReference type="EMBL" id="JAAIUW010000012">
    <property type="protein sequence ID" value="KAF7805450.1"/>
    <property type="molecule type" value="Genomic_DNA"/>
</dbReference>
<keyword evidence="2" id="KW-1185">Reference proteome</keyword>
<organism evidence="1 2">
    <name type="scientific">Senna tora</name>
    <dbReference type="NCBI Taxonomy" id="362788"/>
    <lineage>
        <taxon>Eukaryota</taxon>
        <taxon>Viridiplantae</taxon>
        <taxon>Streptophyta</taxon>
        <taxon>Embryophyta</taxon>
        <taxon>Tracheophyta</taxon>
        <taxon>Spermatophyta</taxon>
        <taxon>Magnoliopsida</taxon>
        <taxon>eudicotyledons</taxon>
        <taxon>Gunneridae</taxon>
        <taxon>Pentapetalae</taxon>
        <taxon>rosids</taxon>
        <taxon>fabids</taxon>
        <taxon>Fabales</taxon>
        <taxon>Fabaceae</taxon>
        <taxon>Caesalpinioideae</taxon>
        <taxon>Cassia clade</taxon>
        <taxon>Senna</taxon>
    </lineage>
</organism>
<reference evidence="1" key="1">
    <citation type="submission" date="2020-09" db="EMBL/GenBank/DDBJ databases">
        <title>Genome-Enabled Discovery of Anthraquinone Biosynthesis in Senna tora.</title>
        <authorList>
            <person name="Kang S.-H."/>
            <person name="Pandey R.P."/>
            <person name="Lee C.-M."/>
            <person name="Sim J.-S."/>
            <person name="Jeong J.-T."/>
            <person name="Choi B.-S."/>
            <person name="Jung M."/>
            <person name="Ginzburg D."/>
            <person name="Zhao K."/>
            <person name="Won S.Y."/>
            <person name="Oh T.-J."/>
            <person name="Yu Y."/>
            <person name="Kim N.-H."/>
            <person name="Lee O.R."/>
            <person name="Lee T.-H."/>
            <person name="Bashyal P."/>
            <person name="Kim T.-S."/>
            <person name="Lee W.-H."/>
            <person name="Kawkins C."/>
            <person name="Kim C.-K."/>
            <person name="Kim J.S."/>
            <person name="Ahn B.O."/>
            <person name="Rhee S.Y."/>
            <person name="Sohng J.K."/>
        </authorList>
    </citation>
    <scope>NUCLEOTIDE SEQUENCE</scope>
    <source>
        <tissue evidence="1">Leaf</tissue>
    </source>
</reference>
<evidence type="ECO:0000313" key="2">
    <source>
        <dbReference type="Proteomes" id="UP000634136"/>
    </source>
</evidence>
<proteinExistence type="predicted"/>
<sequence length="22" mass="2609">MANKLPELFKINNVDQINCIYK</sequence>
<protein>
    <submittedName>
        <fullName evidence="1">Uncharacterized protein</fullName>
    </submittedName>
</protein>
<dbReference type="Proteomes" id="UP000634136">
    <property type="component" value="Unassembled WGS sequence"/>
</dbReference>
<gene>
    <name evidence="1" type="ORF">G2W53_037611</name>
</gene>
<comment type="caution">
    <text evidence="1">The sequence shown here is derived from an EMBL/GenBank/DDBJ whole genome shotgun (WGS) entry which is preliminary data.</text>
</comment>